<feature type="transmembrane region" description="Helical" evidence="3">
    <location>
        <begin position="176"/>
        <end position="194"/>
    </location>
</feature>
<keyword evidence="1" id="KW-0175">Coiled coil</keyword>
<protein>
    <submittedName>
        <fullName evidence="4">Uncharacterized protein</fullName>
    </submittedName>
</protein>
<feature type="transmembrane region" description="Helical" evidence="3">
    <location>
        <begin position="293"/>
        <end position="320"/>
    </location>
</feature>
<organism evidence="4 5">
    <name type="scientific">Phaeodactylibacter xiamenensis</name>
    <dbReference type="NCBI Taxonomy" id="1524460"/>
    <lineage>
        <taxon>Bacteria</taxon>
        <taxon>Pseudomonadati</taxon>
        <taxon>Bacteroidota</taxon>
        <taxon>Saprospiria</taxon>
        <taxon>Saprospirales</taxon>
        <taxon>Haliscomenobacteraceae</taxon>
        <taxon>Phaeodactylibacter</taxon>
    </lineage>
</organism>
<feature type="compositionally biased region" description="Polar residues" evidence="2">
    <location>
        <begin position="444"/>
        <end position="459"/>
    </location>
</feature>
<evidence type="ECO:0000256" key="1">
    <source>
        <dbReference type="SAM" id="Coils"/>
    </source>
</evidence>
<feature type="transmembrane region" description="Helical" evidence="3">
    <location>
        <begin position="138"/>
        <end position="156"/>
    </location>
</feature>
<name>A0A098S6L5_9BACT</name>
<dbReference type="EMBL" id="JPOS01000025">
    <property type="protein sequence ID" value="KGE88064.1"/>
    <property type="molecule type" value="Genomic_DNA"/>
</dbReference>
<proteinExistence type="predicted"/>
<dbReference type="AlphaFoldDB" id="A0A098S6L5"/>
<keyword evidence="3" id="KW-0472">Membrane</keyword>
<keyword evidence="3" id="KW-0812">Transmembrane</keyword>
<evidence type="ECO:0000313" key="5">
    <source>
        <dbReference type="Proteomes" id="UP000029736"/>
    </source>
</evidence>
<evidence type="ECO:0000313" key="4">
    <source>
        <dbReference type="EMBL" id="KGE88064.1"/>
    </source>
</evidence>
<sequence length="488" mass="56708">MEEEKKYPQVDDPNKDIESSNNEEQVNDKGVVDLYEYGFTNGLLKIDPDFFDLWVEAFDREKLYDRKLLDLKRQKEGIRARLIQTEQKRELLEEAVVSNDRLGQETKRKIDQLDERMVLQQEKEEALEQAIEDSTPHYKAASVTLFLFGGLVFILADVLFSQNVLTNVLDMPGWEAWILAIAVGAMTFAIKPAVDRVFEQPFIKGENKRRNHAFLIVVSLLILTALGVLGAFRNQAQFFLKERAYLQDKISTIEDARAHGETDIDDARFEGYKDEILELDRKLYLDWRVQTGFVLISILFAVAGAICFSIGLPAGSQLIVRQKHRRMLKGMLASLELMKKEYDSLYDQLAEHEIAAKTSRQQLEHLPDPEDLRAAEKVLIDKELLLQEERTAYRAQRHKTWYKLGYLRGEKYSLSDKLVVHPYTLGTMFDKTNDFRRRKGGQKKYTSTKKPLRDSSPNRNVNYMHEQLREMIDYNFNKQQNLNGTHED</sequence>
<dbReference type="STRING" id="1524460.IX84_11280"/>
<dbReference type="RefSeq" id="WP_044220048.1">
    <property type="nucleotide sequence ID" value="NZ_JBKAGJ010000045.1"/>
</dbReference>
<feature type="region of interest" description="Disordered" evidence="2">
    <location>
        <begin position="436"/>
        <end position="459"/>
    </location>
</feature>
<keyword evidence="3" id="KW-1133">Transmembrane helix</keyword>
<comment type="caution">
    <text evidence="4">The sequence shown here is derived from an EMBL/GenBank/DDBJ whole genome shotgun (WGS) entry which is preliminary data.</text>
</comment>
<feature type="transmembrane region" description="Helical" evidence="3">
    <location>
        <begin position="214"/>
        <end position="232"/>
    </location>
</feature>
<keyword evidence="5" id="KW-1185">Reference proteome</keyword>
<accession>A0A098S6L5</accession>
<feature type="compositionally biased region" description="Basic and acidic residues" evidence="2">
    <location>
        <begin position="1"/>
        <end position="18"/>
    </location>
</feature>
<evidence type="ECO:0000256" key="2">
    <source>
        <dbReference type="SAM" id="MobiDB-lite"/>
    </source>
</evidence>
<dbReference type="OrthoDB" id="936599at2"/>
<reference evidence="4 5" key="1">
    <citation type="journal article" date="2014" name="Int. J. Syst. Evol. Microbiol.">
        <title>Phaeodactylibacter xiamenensis gen. nov., sp. nov., a member of the family Saprospiraceae isolated from the marine alga Phaeodactylum tricornutum.</title>
        <authorList>
            <person name="Chen Z.Jr."/>
            <person name="Lei X."/>
            <person name="Lai Q."/>
            <person name="Li Y."/>
            <person name="Zhang B."/>
            <person name="Zhang J."/>
            <person name="Zhang H."/>
            <person name="Yang L."/>
            <person name="Zheng W."/>
            <person name="Tian Y."/>
            <person name="Yu Z."/>
            <person name="Xu H.Jr."/>
            <person name="Zheng T."/>
        </authorList>
    </citation>
    <scope>NUCLEOTIDE SEQUENCE [LARGE SCALE GENOMIC DNA]</scope>
    <source>
        <strain evidence="4 5">KD52</strain>
    </source>
</reference>
<evidence type="ECO:0000256" key="3">
    <source>
        <dbReference type="SAM" id="Phobius"/>
    </source>
</evidence>
<feature type="region of interest" description="Disordered" evidence="2">
    <location>
        <begin position="1"/>
        <end position="25"/>
    </location>
</feature>
<feature type="coiled-coil region" evidence="1">
    <location>
        <begin position="68"/>
        <end position="130"/>
    </location>
</feature>
<gene>
    <name evidence="4" type="ORF">IX84_11280</name>
</gene>
<dbReference type="Proteomes" id="UP000029736">
    <property type="component" value="Unassembled WGS sequence"/>
</dbReference>